<keyword evidence="3" id="KW-1185">Reference proteome</keyword>
<feature type="chain" id="PRO_5045841623" evidence="1">
    <location>
        <begin position="18"/>
        <end position="284"/>
    </location>
</feature>
<keyword evidence="1" id="KW-0732">Signal</keyword>
<evidence type="ECO:0000256" key="1">
    <source>
        <dbReference type="SAM" id="SignalP"/>
    </source>
</evidence>
<accession>A0ABT8F6M3</accession>
<evidence type="ECO:0000313" key="3">
    <source>
        <dbReference type="Proteomes" id="UP001168552"/>
    </source>
</evidence>
<name>A0ABT8F6M3_9BACT</name>
<dbReference type="PROSITE" id="PS51257">
    <property type="entry name" value="PROKAR_LIPOPROTEIN"/>
    <property type="match status" value="1"/>
</dbReference>
<dbReference type="EMBL" id="JAUHJS010000005">
    <property type="protein sequence ID" value="MDN4165933.1"/>
    <property type="molecule type" value="Genomic_DNA"/>
</dbReference>
<evidence type="ECO:0000313" key="2">
    <source>
        <dbReference type="EMBL" id="MDN4165933.1"/>
    </source>
</evidence>
<gene>
    <name evidence="2" type="ORF">QWY31_10495</name>
</gene>
<dbReference type="RefSeq" id="WP_320004469.1">
    <property type="nucleotide sequence ID" value="NZ_JAUHJS010000005.1"/>
</dbReference>
<proteinExistence type="predicted"/>
<sequence length="284" mass="30306">MKLFNKNILAFSALSLAVMSCFPEQEVSEIDSPDDGAVVTITPAADYSSVDEGDTLWFDLSTDKLFDQSIDFGVVFQASSESDASDVELINPTFSAFTYTTRVGVLVLSDHNPEGAETLAFNLDASEDYGYNFQLAPSSESESVSSTVRDYDYGIVWGAEFCDQGVDIDIYLVNLAQTVGVYDGATSACPVEGGSMKSLADDTYYIVADFYASDIPVGGEGVSIPFNVLVGNNNGENHMVLESSFNSNDAGNDNRVVGFLEISGDGTAYTVYDAEGEEIGSGSL</sequence>
<comment type="caution">
    <text evidence="2">The sequence shown here is derived from an EMBL/GenBank/DDBJ whole genome shotgun (WGS) entry which is preliminary data.</text>
</comment>
<feature type="signal peptide" evidence="1">
    <location>
        <begin position="1"/>
        <end position="17"/>
    </location>
</feature>
<organism evidence="2 3">
    <name type="scientific">Shiella aurantiaca</name>
    <dbReference type="NCBI Taxonomy" id="3058365"/>
    <lineage>
        <taxon>Bacteria</taxon>
        <taxon>Pseudomonadati</taxon>
        <taxon>Bacteroidota</taxon>
        <taxon>Cytophagia</taxon>
        <taxon>Cytophagales</taxon>
        <taxon>Shiellaceae</taxon>
        <taxon>Shiella</taxon>
    </lineage>
</organism>
<protein>
    <submittedName>
        <fullName evidence="2">Uncharacterized protein</fullName>
    </submittedName>
</protein>
<dbReference type="Proteomes" id="UP001168552">
    <property type="component" value="Unassembled WGS sequence"/>
</dbReference>
<reference evidence="2" key="1">
    <citation type="submission" date="2023-06" db="EMBL/GenBank/DDBJ databases">
        <title>Cytophagales bacterium Strain LB-30, isolated from soil.</title>
        <authorList>
            <person name="Liu B."/>
        </authorList>
    </citation>
    <scope>NUCLEOTIDE SEQUENCE</scope>
    <source>
        <strain evidence="2">LB-30</strain>
    </source>
</reference>